<evidence type="ECO:0000256" key="5">
    <source>
        <dbReference type="ARBA" id="ARBA00022989"/>
    </source>
</evidence>
<evidence type="ECO:0000256" key="1">
    <source>
        <dbReference type="ARBA" id="ARBA00004370"/>
    </source>
</evidence>
<keyword evidence="6 8" id="KW-0472">Membrane</keyword>
<dbReference type="Gene3D" id="3.40.50.10960">
    <property type="match status" value="1"/>
</dbReference>
<dbReference type="PANTHER" id="PTHR37820:SF1">
    <property type="entry name" value="CELL DIVISION PROTEIN FTSQ"/>
    <property type="match status" value="1"/>
</dbReference>
<evidence type="ECO:0000256" key="3">
    <source>
        <dbReference type="ARBA" id="ARBA00022618"/>
    </source>
</evidence>
<comment type="caution">
    <text evidence="11">The sequence shown here is derived from an EMBL/GenBank/DDBJ whole genome shotgun (WGS) entry which is preliminary data.</text>
</comment>
<dbReference type="InterPro" id="IPR034746">
    <property type="entry name" value="POTRA"/>
</dbReference>
<dbReference type="Pfam" id="PF03799">
    <property type="entry name" value="FtsQ_DivIB_C"/>
    <property type="match status" value="1"/>
</dbReference>
<keyword evidence="7 8" id="KW-0131">Cell cycle</keyword>
<evidence type="ECO:0000259" key="10">
    <source>
        <dbReference type="PROSITE" id="PS51779"/>
    </source>
</evidence>
<keyword evidence="2 8" id="KW-1003">Cell membrane</keyword>
<evidence type="ECO:0000256" key="4">
    <source>
        <dbReference type="ARBA" id="ARBA00022692"/>
    </source>
</evidence>
<dbReference type="RefSeq" id="WP_380426589.1">
    <property type="nucleotide sequence ID" value="NZ_JBHRZV010000049.1"/>
</dbReference>
<evidence type="ECO:0000256" key="8">
    <source>
        <dbReference type="HAMAP-Rule" id="MF_00912"/>
    </source>
</evidence>
<dbReference type="InterPro" id="IPR026580">
    <property type="entry name" value="DivIB"/>
</dbReference>
<evidence type="ECO:0000256" key="6">
    <source>
        <dbReference type="ARBA" id="ARBA00023136"/>
    </source>
</evidence>
<feature type="transmembrane region" description="Helical" evidence="8">
    <location>
        <begin position="108"/>
        <end position="132"/>
    </location>
</feature>
<dbReference type="HAMAP" id="MF_00912">
    <property type="entry name" value="DivIB"/>
    <property type="match status" value="1"/>
</dbReference>
<feature type="compositionally biased region" description="Basic and acidic residues" evidence="9">
    <location>
        <begin position="27"/>
        <end position="46"/>
    </location>
</feature>
<feature type="compositionally biased region" description="Basic and acidic residues" evidence="9">
    <location>
        <begin position="60"/>
        <end position="78"/>
    </location>
</feature>
<dbReference type="InterPro" id="IPR050487">
    <property type="entry name" value="FtsQ_DivIB"/>
</dbReference>
<evidence type="ECO:0000256" key="7">
    <source>
        <dbReference type="ARBA" id="ARBA00023306"/>
    </source>
</evidence>
<organism evidence="11 12">
    <name type="scientific">Streptococcus caprae</name>
    <dbReference type="NCBI Taxonomy" id="1640501"/>
    <lineage>
        <taxon>Bacteria</taxon>
        <taxon>Bacillati</taxon>
        <taxon>Bacillota</taxon>
        <taxon>Bacilli</taxon>
        <taxon>Lactobacillales</taxon>
        <taxon>Streptococcaceae</taxon>
        <taxon>Streptococcus</taxon>
    </lineage>
</organism>
<feature type="domain" description="POTRA" evidence="10">
    <location>
        <begin position="136"/>
        <end position="207"/>
    </location>
</feature>
<evidence type="ECO:0000313" key="12">
    <source>
        <dbReference type="Proteomes" id="UP001595807"/>
    </source>
</evidence>
<comment type="similarity">
    <text evidence="8">Belongs to the FtsQ/DivIB family. DivIB subfamily.</text>
</comment>
<gene>
    <name evidence="8" type="primary">divIB</name>
    <name evidence="11" type="ORF">ACFORF_06545</name>
</gene>
<dbReference type="GO" id="GO:0051301">
    <property type="term" value="P:cell division"/>
    <property type="evidence" value="ECO:0007669"/>
    <property type="project" value="UniProtKB-KW"/>
</dbReference>
<reference evidence="12" key="1">
    <citation type="journal article" date="2019" name="Int. J. Syst. Evol. Microbiol.">
        <title>The Global Catalogue of Microorganisms (GCM) 10K type strain sequencing project: providing services to taxonomists for standard genome sequencing and annotation.</title>
        <authorList>
            <consortium name="The Broad Institute Genomics Platform"/>
            <consortium name="The Broad Institute Genome Sequencing Center for Infectious Disease"/>
            <person name="Wu L."/>
            <person name="Ma J."/>
        </authorList>
    </citation>
    <scope>NUCLEOTIDE SEQUENCE [LARGE SCALE GENOMIC DNA]</scope>
    <source>
        <strain evidence="12">CCUG 67170</strain>
    </source>
</reference>
<comment type="subcellular location">
    <subcellularLocation>
        <location evidence="8">Cell membrane</location>
        <topology evidence="8">Single-pass type II membrane protein</topology>
    </subcellularLocation>
    <subcellularLocation>
        <location evidence="1">Membrane</location>
    </subcellularLocation>
    <text evidence="8">Localizes to the division septum.</text>
</comment>
<keyword evidence="12" id="KW-1185">Reference proteome</keyword>
<evidence type="ECO:0000313" key="11">
    <source>
        <dbReference type="EMBL" id="MFC3928227.1"/>
    </source>
</evidence>
<dbReference type="InterPro" id="IPR005548">
    <property type="entry name" value="Cell_div_FtsQ/DivIB_C"/>
</dbReference>
<dbReference type="InterPro" id="IPR013685">
    <property type="entry name" value="POTRA_FtsQ_type"/>
</dbReference>
<comment type="function">
    <text evidence="8">Cell division protein that may be involved in stabilizing or promoting the assembly of the division complex.</text>
</comment>
<dbReference type="Proteomes" id="UP001595807">
    <property type="component" value="Unassembled WGS sequence"/>
</dbReference>
<sequence>MPKKTDQPQETKPELTEWQKRNLEFLQKKQEREEEKKRLEEAERKQAQLQAVADLETDREEGTFKEEPKDSELSGKAEEKKTKKSWLSRWRATSKKVNLTSVKSRKDFLRGFGVGLLLLASILTLLLSIFMISPYSTTKVVAVSGESQAKAADIKSSARISDTSYITDLIFNPIQHEKAVVDGNVWVKSAKISYSFPNKFIIKVTEHNIVAYADTDGAYTPILEDGSLVTGTKVDSLPDGALVINLTDEKYLKTFLTKMTKLELSLISEIQTIDLANSKSTTDLLLVTMKDGNTVRVPLSELDKKLPYYNKISKNLVAPSIVDMEVGIYTTNAAIEEALAASKSKKTEDEASDTTSSDAETSVEESESDADASSGVEEVENTDTTVLDDSVSSEE</sequence>
<accession>A0ABV8CVY5</accession>
<feature type="region of interest" description="Disordered" evidence="9">
    <location>
        <begin position="341"/>
        <end position="395"/>
    </location>
</feature>
<dbReference type="PROSITE" id="PS51779">
    <property type="entry name" value="POTRA"/>
    <property type="match status" value="1"/>
</dbReference>
<feature type="region of interest" description="Disordered" evidence="9">
    <location>
        <begin position="27"/>
        <end position="78"/>
    </location>
</feature>
<keyword evidence="3 8" id="KW-0132">Cell division</keyword>
<keyword evidence="4 8" id="KW-0812">Transmembrane</keyword>
<dbReference type="Pfam" id="PF08478">
    <property type="entry name" value="POTRA_1"/>
    <property type="match status" value="1"/>
</dbReference>
<evidence type="ECO:0000256" key="2">
    <source>
        <dbReference type="ARBA" id="ARBA00022475"/>
    </source>
</evidence>
<feature type="compositionally biased region" description="Acidic residues" evidence="9">
    <location>
        <begin position="361"/>
        <end position="370"/>
    </location>
</feature>
<protein>
    <recommendedName>
        <fullName evidence="8">Cell division protein DivIB</fullName>
    </recommendedName>
</protein>
<dbReference type="EMBL" id="JBHRZV010000049">
    <property type="protein sequence ID" value="MFC3928227.1"/>
    <property type="molecule type" value="Genomic_DNA"/>
</dbReference>
<evidence type="ECO:0000256" key="9">
    <source>
        <dbReference type="SAM" id="MobiDB-lite"/>
    </source>
</evidence>
<keyword evidence="5 8" id="KW-1133">Transmembrane helix</keyword>
<proteinExistence type="inferred from homology"/>
<dbReference type="PANTHER" id="PTHR37820">
    <property type="entry name" value="CELL DIVISION PROTEIN DIVIB"/>
    <property type="match status" value="1"/>
</dbReference>
<name>A0ABV8CVY5_9STRE</name>